<keyword evidence="3" id="KW-1185">Reference proteome</keyword>
<keyword evidence="1" id="KW-1133">Transmembrane helix</keyword>
<feature type="transmembrane region" description="Helical" evidence="1">
    <location>
        <begin position="444"/>
        <end position="470"/>
    </location>
</feature>
<sequence>MLKAPSWMLPVAVGSLLASGVVLIWACLEAKRVIKTFSAWQAGAALPNVNDSHGACPCDCQRGSNDDELSRQDHCQEGDTCFYGNGWCSRTIPDYATSSSSAQPVRGSCMKKRCNGPRGADSFNITCDRAKEPPFAVDWLVKRFGSQVRELLKDGAAGVNQHLNAPGGSIDASGFHGFELLVSDDLIDTLQVDLSRLSIVWRIGCWPPARYVVVGGSLRVRSGWVRLTAAGVTLEVLISDAAVNFQNLRVEISCPEGAFTIDGFGDGALNAGALSTASVAVSPKTKVSGIQCTGGWGLWCWFVARLAPREFVWERLPTVLVDLIESFVGFRLASGCRLGRNTFALLPYTFKDCCEATYRADHAGCIMGGQFNGRLLSQGRVQGVECAYNKDLMVFQARCETIPGSYSEKSPGVCWEAGVPWRPMASNFDGRTIREQIRTSVQTLLAAELAVMIAVMVMPLALLACAFTAFRRPPRRELARMRSLS</sequence>
<comment type="caution">
    <text evidence="2">The sequence shown here is derived from an EMBL/GenBank/DDBJ whole genome shotgun (WGS) entry which is preliminary data.</text>
</comment>
<name>A0ABP0M4E3_9DINO</name>
<dbReference type="EMBL" id="CAXAMN010015669">
    <property type="protein sequence ID" value="CAK9046366.1"/>
    <property type="molecule type" value="Genomic_DNA"/>
</dbReference>
<evidence type="ECO:0000256" key="1">
    <source>
        <dbReference type="SAM" id="Phobius"/>
    </source>
</evidence>
<accession>A0ABP0M4E3</accession>
<keyword evidence="1" id="KW-0472">Membrane</keyword>
<evidence type="ECO:0000313" key="2">
    <source>
        <dbReference type="EMBL" id="CAK9046366.1"/>
    </source>
</evidence>
<keyword evidence="1" id="KW-0812">Transmembrane</keyword>
<proteinExistence type="predicted"/>
<dbReference type="Proteomes" id="UP001642484">
    <property type="component" value="Unassembled WGS sequence"/>
</dbReference>
<reference evidence="2 3" key="1">
    <citation type="submission" date="2024-02" db="EMBL/GenBank/DDBJ databases">
        <authorList>
            <person name="Chen Y."/>
            <person name="Shah S."/>
            <person name="Dougan E. K."/>
            <person name="Thang M."/>
            <person name="Chan C."/>
        </authorList>
    </citation>
    <scope>NUCLEOTIDE SEQUENCE [LARGE SCALE GENOMIC DNA]</scope>
</reference>
<protein>
    <submittedName>
        <fullName evidence="2">Uncharacterized protein</fullName>
    </submittedName>
</protein>
<feature type="transmembrane region" description="Helical" evidence="1">
    <location>
        <begin position="7"/>
        <end position="26"/>
    </location>
</feature>
<evidence type="ECO:0000313" key="3">
    <source>
        <dbReference type="Proteomes" id="UP001642484"/>
    </source>
</evidence>
<gene>
    <name evidence="2" type="ORF">CCMP2556_LOCUS24097</name>
</gene>
<organism evidence="2 3">
    <name type="scientific">Durusdinium trenchii</name>
    <dbReference type="NCBI Taxonomy" id="1381693"/>
    <lineage>
        <taxon>Eukaryota</taxon>
        <taxon>Sar</taxon>
        <taxon>Alveolata</taxon>
        <taxon>Dinophyceae</taxon>
        <taxon>Suessiales</taxon>
        <taxon>Symbiodiniaceae</taxon>
        <taxon>Durusdinium</taxon>
    </lineage>
</organism>